<protein>
    <recommendedName>
        <fullName evidence="3">Nucleotidyltransferase family protein</fullName>
    </recommendedName>
</protein>
<sequence length="368" mass="43028">MDNRKEIIQLCKLLSLGSDAEKEKFEKEISEGDIDWVKLVGVANGNFLTPALYHALESKKLFDLIDDPLLEGFLKEVYRNNAERNEGILGQLEDIQKILAPAGIKPLLLKGAAVISEKLYPAPGIRTMTDIDIMMHPEVFQEGLALLKKRGYIEFGRDLGRWHHHTPRINKKGFPAAVEPHFRVIFDQKIEYIPYDEVTSQRSRNRLLKDSNVLKPTWHLYHTFLHSAVVDKSHQRWKLALKNVYDFSVLASSYGEEIDWNLLYSLAEKYHHEKILEDFLYLAEKLFMLETPIPTNALRGWLFYKKCLWESTLIPETKIHKLYTAYTDFKEIYSYSALQQFYGLQSRVQYPFALIKYFSYHGKKHLLR</sequence>
<evidence type="ECO:0008006" key="3">
    <source>
        <dbReference type="Google" id="ProtNLM"/>
    </source>
</evidence>
<gene>
    <name evidence="1" type="ORF">HCR_07140</name>
</gene>
<keyword evidence="2" id="KW-1185">Reference proteome</keyword>
<evidence type="ECO:0000313" key="2">
    <source>
        <dbReference type="Proteomes" id="UP001321445"/>
    </source>
</evidence>
<reference evidence="1 2" key="1">
    <citation type="submission" date="2023-03" db="EMBL/GenBank/DDBJ databases">
        <title>Description of Hydrogenimonas sp. ISO32.</title>
        <authorList>
            <person name="Mino S."/>
            <person name="Fukazawa S."/>
            <person name="Sawabe T."/>
        </authorList>
    </citation>
    <scope>NUCLEOTIDE SEQUENCE [LARGE SCALE GENOMIC DNA]</scope>
    <source>
        <strain evidence="1 2">ISO32</strain>
    </source>
</reference>
<dbReference type="InterPro" id="IPR039498">
    <property type="entry name" value="NTP_transf_5"/>
</dbReference>
<dbReference type="Proteomes" id="UP001321445">
    <property type="component" value="Chromosome"/>
</dbReference>
<accession>A0ABM8FJE1</accession>
<organism evidence="1 2">
    <name type="scientific">Hydrogenimonas cancrithermarum</name>
    <dbReference type="NCBI Taxonomy" id="2993563"/>
    <lineage>
        <taxon>Bacteria</taxon>
        <taxon>Pseudomonadati</taxon>
        <taxon>Campylobacterota</taxon>
        <taxon>Epsilonproteobacteria</taxon>
        <taxon>Campylobacterales</taxon>
        <taxon>Hydrogenimonadaceae</taxon>
        <taxon>Hydrogenimonas</taxon>
    </lineage>
</organism>
<proteinExistence type="predicted"/>
<dbReference type="Pfam" id="PF14907">
    <property type="entry name" value="NTP_transf_5"/>
    <property type="match status" value="1"/>
</dbReference>
<dbReference type="EMBL" id="AP027370">
    <property type="protein sequence ID" value="BDY12402.1"/>
    <property type="molecule type" value="Genomic_DNA"/>
</dbReference>
<dbReference type="RefSeq" id="WP_286337599.1">
    <property type="nucleotide sequence ID" value="NZ_AP027370.1"/>
</dbReference>
<name>A0ABM8FJE1_9BACT</name>
<evidence type="ECO:0000313" key="1">
    <source>
        <dbReference type="EMBL" id="BDY12402.1"/>
    </source>
</evidence>